<dbReference type="Gene3D" id="1.10.10.10">
    <property type="entry name" value="Winged helix-like DNA-binding domain superfamily/Winged helix DNA-binding domain"/>
    <property type="match status" value="1"/>
</dbReference>
<evidence type="ECO:0000259" key="5">
    <source>
        <dbReference type="PROSITE" id="PS51118"/>
    </source>
</evidence>
<name>A0A8J4ALR8_9ACTN</name>
<proteinExistence type="predicted"/>
<keyword evidence="7" id="KW-1185">Reference proteome</keyword>
<dbReference type="Gene3D" id="3.30.1050.10">
    <property type="entry name" value="SCP2 sterol-binding domain"/>
    <property type="match status" value="1"/>
</dbReference>
<dbReference type="InterPro" id="IPR002577">
    <property type="entry name" value="HTH_HxlR"/>
</dbReference>
<feature type="region of interest" description="Disordered" evidence="4">
    <location>
        <begin position="216"/>
        <end position="237"/>
    </location>
</feature>
<protein>
    <submittedName>
        <fullName evidence="6">Transcriptional regulator</fullName>
    </submittedName>
</protein>
<dbReference type="InterPro" id="IPR029229">
    <property type="entry name" value="Alkyl_sulf_C"/>
</dbReference>
<gene>
    <name evidence="6" type="ORF">NUM_63520</name>
</gene>
<reference evidence="7" key="1">
    <citation type="journal article" date="2021" name="Int. J. Syst. Evol. Microbiol.">
        <title>Actinocatenispora comari sp. nov., an endophytic actinomycete isolated from aerial parts of Comarum salesowianum.</title>
        <authorList>
            <person name="Oyunbileg N."/>
            <person name="Iizaka Y."/>
            <person name="Hamada M."/>
            <person name="Davaapurev B.O."/>
            <person name="Fukumoto A."/>
            <person name="Tsetseg B."/>
            <person name="Kato F."/>
            <person name="Tamura T."/>
            <person name="Batkhuu J."/>
            <person name="Anzai Y."/>
        </authorList>
    </citation>
    <scope>NUCLEOTIDE SEQUENCE [LARGE SCALE GENOMIC DNA]</scope>
    <source>
        <strain evidence="7">NUM-2625</strain>
    </source>
</reference>
<dbReference type="AlphaFoldDB" id="A0A8J4ALR8"/>
<dbReference type="InterPro" id="IPR036390">
    <property type="entry name" value="WH_DNA-bd_sf"/>
</dbReference>
<comment type="caution">
    <text evidence="6">The sequence shown here is derived from an EMBL/GenBank/DDBJ whole genome shotgun (WGS) entry which is preliminary data.</text>
</comment>
<dbReference type="SUPFAM" id="SSF55718">
    <property type="entry name" value="SCP-like"/>
    <property type="match status" value="1"/>
</dbReference>
<dbReference type="Proteomes" id="UP000614996">
    <property type="component" value="Unassembled WGS sequence"/>
</dbReference>
<evidence type="ECO:0000256" key="2">
    <source>
        <dbReference type="ARBA" id="ARBA00023125"/>
    </source>
</evidence>
<dbReference type="InterPro" id="IPR036527">
    <property type="entry name" value="SCP2_sterol-bd_dom_sf"/>
</dbReference>
<evidence type="ECO:0000256" key="3">
    <source>
        <dbReference type="ARBA" id="ARBA00023163"/>
    </source>
</evidence>
<accession>A0A8J4ALR8</accession>
<dbReference type="PROSITE" id="PS51118">
    <property type="entry name" value="HTH_HXLR"/>
    <property type="match status" value="1"/>
</dbReference>
<evidence type="ECO:0000313" key="7">
    <source>
        <dbReference type="Proteomes" id="UP000614996"/>
    </source>
</evidence>
<dbReference type="PANTHER" id="PTHR33204">
    <property type="entry name" value="TRANSCRIPTIONAL REGULATOR, MARR FAMILY"/>
    <property type="match status" value="1"/>
</dbReference>
<feature type="domain" description="HTH hxlR-type" evidence="5">
    <location>
        <begin position="11"/>
        <end position="109"/>
    </location>
</feature>
<keyword evidence="1" id="KW-0805">Transcription regulation</keyword>
<dbReference type="Pfam" id="PF14864">
    <property type="entry name" value="Alkyl_sulf_C"/>
    <property type="match status" value="1"/>
</dbReference>
<dbReference type="PANTHER" id="PTHR33204:SF18">
    <property type="entry name" value="TRANSCRIPTIONAL REGULATORY PROTEIN"/>
    <property type="match status" value="1"/>
</dbReference>
<keyword evidence="2" id="KW-0238">DNA-binding</keyword>
<evidence type="ECO:0000313" key="6">
    <source>
        <dbReference type="EMBL" id="GIL31098.1"/>
    </source>
</evidence>
<organism evidence="6 7">
    <name type="scientific">Actinocatenispora comari</name>
    <dbReference type="NCBI Taxonomy" id="2807577"/>
    <lineage>
        <taxon>Bacteria</taxon>
        <taxon>Bacillati</taxon>
        <taxon>Actinomycetota</taxon>
        <taxon>Actinomycetes</taxon>
        <taxon>Micromonosporales</taxon>
        <taxon>Micromonosporaceae</taxon>
        <taxon>Actinocatenispora</taxon>
    </lineage>
</organism>
<dbReference type="RefSeq" id="WP_225918993.1">
    <property type="nucleotide sequence ID" value="NZ_BOPO01000129.1"/>
</dbReference>
<sequence>MERTRGYGEACAAAHALDLVGERWALLVVRELVFGPKRFSDLRAGLPHIGPNRLSERLRSLERSGIVMRRRLGPPVGSAVYALTEWGQRLQPVLVELGRWGRMSPSRDLEAHLSVDALMLALYGDFDPELAGDLSATWTLHFGTDAFTIRAADGHLDIHRGEDADADAAVSTDPATFAAVLVHRRTLNDALAAGDLTVTGDHDTVRALLACVPRPDLAGSPVQTNDDESRDGQPAHP</sequence>
<keyword evidence="3" id="KW-0804">Transcription</keyword>
<dbReference type="Pfam" id="PF01638">
    <property type="entry name" value="HxlR"/>
    <property type="match status" value="1"/>
</dbReference>
<dbReference type="InterPro" id="IPR036388">
    <property type="entry name" value="WH-like_DNA-bd_sf"/>
</dbReference>
<evidence type="ECO:0000256" key="4">
    <source>
        <dbReference type="SAM" id="MobiDB-lite"/>
    </source>
</evidence>
<dbReference type="GO" id="GO:0003677">
    <property type="term" value="F:DNA binding"/>
    <property type="evidence" value="ECO:0007669"/>
    <property type="project" value="UniProtKB-KW"/>
</dbReference>
<dbReference type="EMBL" id="BOPO01000129">
    <property type="protein sequence ID" value="GIL31098.1"/>
    <property type="molecule type" value="Genomic_DNA"/>
</dbReference>
<evidence type="ECO:0000256" key="1">
    <source>
        <dbReference type="ARBA" id="ARBA00023015"/>
    </source>
</evidence>
<dbReference type="SUPFAM" id="SSF46785">
    <property type="entry name" value="Winged helix' DNA-binding domain"/>
    <property type="match status" value="1"/>
</dbReference>